<dbReference type="AlphaFoldDB" id="A0A9J6A644"/>
<dbReference type="PANTHER" id="PTHR33233">
    <property type="entry name" value="ENDONUCLEASE/EXONUCLEASE/PHOSPHATASE"/>
    <property type="match status" value="1"/>
</dbReference>
<feature type="domain" description="DUF4283" evidence="2">
    <location>
        <begin position="172"/>
        <end position="254"/>
    </location>
</feature>
<evidence type="ECO:0000256" key="1">
    <source>
        <dbReference type="SAM" id="MobiDB-lite"/>
    </source>
</evidence>
<dbReference type="Proteomes" id="UP000824120">
    <property type="component" value="Chromosome 2"/>
</dbReference>
<dbReference type="PANTHER" id="PTHR33233:SF17">
    <property type="entry name" value="DUF4283 DOMAIN-CONTAINING PROTEIN"/>
    <property type="match status" value="1"/>
</dbReference>
<dbReference type="EMBL" id="JACXVP010000002">
    <property type="protein sequence ID" value="KAG5619842.1"/>
    <property type="molecule type" value="Genomic_DNA"/>
</dbReference>
<evidence type="ECO:0000313" key="4">
    <source>
        <dbReference type="Proteomes" id="UP000824120"/>
    </source>
</evidence>
<accession>A0A9J6A644</accession>
<dbReference type="OrthoDB" id="1247582at2759"/>
<protein>
    <recommendedName>
        <fullName evidence="2">DUF4283 domain-containing protein</fullName>
    </recommendedName>
</protein>
<proteinExistence type="predicted"/>
<feature type="compositionally biased region" description="Polar residues" evidence="1">
    <location>
        <begin position="38"/>
        <end position="50"/>
    </location>
</feature>
<name>A0A9J6A644_SOLCO</name>
<evidence type="ECO:0000259" key="2">
    <source>
        <dbReference type="Pfam" id="PF14111"/>
    </source>
</evidence>
<feature type="region of interest" description="Disordered" evidence="1">
    <location>
        <begin position="18"/>
        <end position="80"/>
    </location>
</feature>
<dbReference type="Pfam" id="PF14111">
    <property type="entry name" value="DUF4283"/>
    <property type="match status" value="1"/>
</dbReference>
<feature type="compositionally biased region" description="Basic and acidic residues" evidence="1">
    <location>
        <begin position="18"/>
        <end position="31"/>
    </location>
</feature>
<gene>
    <name evidence="3" type="ORF">H5410_005060</name>
</gene>
<evidence type="ECO:0000313" key="3">
    <source>
        <dbReference type="EMBL" id="KAG5619842.1"/>
    </source>
</evidence>
<dbReference type="InterPro" id="IPR025558">
    <property type="entry name" value="DUF4283"/>
</dbReference>
<organism evidence="3 4">
    <name type="scientific">Solanum commersonii</name>
    <name type="common">Commerson's wild potato</name>
    <name type="synonym">Commerson's nightshade</name>
    <dbReference type="NCBI Taxonomy" id="4109"/>
    <lineage>
        <taxon>Eukaryota</taxon>
        <taxon>Viridiplantae</taxon>
        <taxon>Streptophyta</taxon>
        <taxon>Embryophyta</taxon>
        <taxon>Tracheophyta</taxon>
        <taxon>Spermatophyta</taxon>
        <taxon>Magnoliopsida</taxon>
        <taxon>eudicotyledons</taxon>
        <taxon>Gunneridae</taxon>
        <taxon>Pentapetalae</taxon>
        <taxon>asterids</taxon>
        <taxon>lamiids</taxon>
        <taxon>Solanales</taxon>
        <taxon>Solanaceae</taxon>
        <taxon>Solanoideae</taxon>
        <taxon>Solaneae</taxon>
        <taxon>Solanum</taxon>
    </lineage>
</organism>
<comment type="caution">
    <text evidence="3">The sequence shown here is derived from an EMBL/GenBank/DDBJ whole genome shotgun (WGS) entry which is preliminary data.</text>
</comment>
<sequence length="366" mass="41746">MGKRTRAPSLKAIMAKEAQERLEEAQREKQSTRVNKKGAQSNETGKTMQQGGIGIKSNTKESTEARSETRESMKQSELVNPMGNREAQQLWKEIAAVGIDGTEEPSNSGRKSWADEVEEMMEEPVKRSSIWDNFDIEKVVNAGFKLEYVAPSNTGKSVYVEIELNDISSEIEYWKNSVVCYVLGAHPPFEVIKGFIQRIWGKHGINKIVMLKNGVVLVRFDTGLGKNEVIQGGIYHFDSKPFIVKAWNPDMDFTREELHTVPIWIKFPGLDFKYWSPKGLSKLGSLIGKPLMVDQNTERKTGLNFARLMVEVDMDSTLPKMINFRNEKGQLIDQKVTYEWKPTLCKYCKKYGHCRGDMQEEEYAKT</sequence>
<keyword evidence="4" id="KW-1185">Reference proteome</keyword>
<feature type="compositionally biased region" description="Basic and acidic residues" evidence="1">
    <location>
        <begin position="58"/>
        <end position="74"/>
    </location>
</feature>
<reference evidence="3 4" key="1">
    <citation type="submission" date="2020-09" db="EMBL/GenBank/DDBJ databases">
        <title>De no assembly of potato wild relative species, Solanum commersonii.</title>
        <authorList>
            <person name="Cho K."/>
        </authorList>
    </citation>
    <scope>NUCLEOTIDE SEQUENCE [LARGE SCALE GENOMIC DNA]</scope>
    <source>
        <strain evidence="3">LZ3.2</strain>
        <tissue evidence="3">Leaf</tissue>
    </source>
</reference>